<evidence type="ECO:0000256" key="3">
    <source>
        <dbReference type="ARBA" id="ARBA00022842"/>
    </source>
</evidence>
<dbReference type="InterPro" id="IPR029044">
    <property type="entry name" value="Nucleotide-diphossugar_trans"/>
</dbReference>
<dbReference type="EMBL" id="CP042261">
    <property type="protein sequence ID" value="QDY69969.1"/>
    <property type="molecule type" value="Genomic_DNA"/>
</dbReference>
<evidence type="ECO:0000259" key="4">
    <source>
        <dbReference type="Pfam" id="PF12804"/>
    </source>
</evidence>
<dbReference type="GO" id="GO:0016779">
    <property type="term" value="F:nucleotidyltransferase activity"/>
    <property type="evidence" value="ECO:0007669"/>
    <property type="project" value="UniProtKB-KW"/>
</dbReference>
<dbReference type="Gene3D" id="3.90.550.10">
    <property type="entry name" value="Spore Coat Polysaccharide Biosynthesis Protein SpsA, Chain A"/>
    <property type="match status" value="1"/>
</dbReference>
<sequence>MTDRPTAAMLYAAGFGTRMGVLTKDQPKPLVEVAGKPLMEHALALIEDAGIACKVVNAHYKAQMVVDYFTDRDVAVSVEEPDILDTGGGLRHALPLLGDGPVATLNTDAIWTGPNPIRTLMNAWDPDRMDGLLILVPLANAAGHAGKGDFVADTAGRLTRGKGAYIYGGATIMKTEGLHEISEAVFSNNLYWDRMIAQGRLFGAVHDGGWCDVGRPEGIPLAEELLGQKA</sequence>
<evidence type="ECO:0000313" key="5">
    <source>
        <dbReference type="EMBL" id="QDY69969.1"/>
    </source>
</evidence>
<evidence type="ECO:0000313" key="6">
    <source>
        <dbReference type="Proteomes" id="UP000318483"/>
    </source>
</evidence>
<dbReference type="AlphaFoldDB" id="A0A5B8I8B4"/>
<protein>
    <submittedName>
        <fullName evidence="5">Nucleotidyltransferase family protein</fullName>
    </submittedName>
</protein>
<reference evidence="5 6" key="1">
    <citation type="submission" date="2019-07" db="EMBL/GenBank/DDBJ databases">
        <title>Litoreibacter alkalisoli sp. nov., isolated from saline-alkaline soil.</title>
        <authorList>
            <person name="Wang S."/>
            <person name="Xu L."/>
            <person name="Xing Y.-T."/>
            <person name="Sun J.-Q."/>
        </authorList>
    </citation>
    <scope>NUCLEOTIDE SEQUENCE [LARGE SCALE GENOMIC DNA]</scope>
    <source>
        <strain evidence="5 6">LN3S51</strain>
    </source>
</reference>
<dbReference type="InterPro" id="IPR050065">
    <property type="entry name" value="GlmU-like"/>
</dbReference>
<dbReference type="KEGG" id="lit:FPZ52_10305"/>
<name>A0A5B8I8B4_9RHOB</name>
<dbReference type="Pfam" id="PF12804">
    <property type="entry name" value="NTP_transf_3"/>
    <property type="match status" value="1"/>
</dbReference>
<dbReference type="InterPro" id="IPR025877">
    <property type="entry name" value="MobA-like_NTP_Trfase"/>
</dbReference>
<evidence type="ECO:0000256" key="1">
    <source>
        <dbReference type="ARBA" id="ARBA00022679"/>
    </source>
</evidence>
<proteinExistence type="predicted"/>
<dbReference type="RefSeq" id="WP_146365345.1">
    <property type="nucleotide sequence ID" value="NZ_CP042261.1"/>
</dbReference>
<dbReference type="OrthoDB" id="9788272at2"/>
<keyword evidence="1 5" id="KW-0808">Transferase</keyword>
<keyword evidence="6" id="KW-1185">Reference proteome</keyword>
<dbReference type="PANTHER" id="PTHR43584:SF8">
    <property type="entry name" value="N-ACETYLMURAMATE ALPHA-1-PHOSPHATE URIDYLYLTRANSFERASE"/>
    <property type="match status" value="1"/>
</dbReference>
<dbReference type="Proteomes" id="UP000318483">
    <property type="component" value="Chromosome"/>
</dbReference>
<feature type="domain" description="MobA-like NTP transferase" evidence="4">
    <location>
        <begin position="11"/>
        <end position="129"/>
    </location>
</feature>
<gene>
    <name evidence="5" type="ORF">FPZ52_10305</name>
</gene>
<dbReference type="CDD" id="cd06422">
    <property type="entry name" value="NTP_transferase_like_1"/>
    <property type="match status" value="1"/>
</dbReference>
<dbReference type="PANTHER" id="PTHR43584">
    <property type="entry name" value="NUCLEOTIDYL TRANSFERASE"/>
    <property type="match status" value="1"/>
</dbReference>
<keyword evidence="3" id="KW-0460">Magnesium</keyword>
<dbReference type="SUPFAM" id="SSF53448">
    <property type="entry name" value="Nucleotide-diphospho-sugar transferases"/>
    <property type="match status" value="1"/>
</dbReference>
<accession>A0A5B8I8B4</accession>
<evidence type="ECO:0000256" key="2">
    <source>
        <dbReference type="ARBA" id="ARBA00022695"/>
    </source>
</evidence>
<keyword evidence="2" id="KW-0548">Nucleotidyltransferase</keyword>
<organism evidence="5 6">
    <name type="scientific">Qingshengfaniella alkalisoli</name>
    <dbReference type="NCBI Taxonomy" id="2599296"/>
    <lineage>
        <taxon>Bacteria</taxon>
        <taxon>Pseudomonadati</taxon>
        <taxon>Pseudomonadota</taxon>
        <taxon>Alphaproteobacteria</taxon>
        <taxon>Rhodobacterales</taxon>
        <taxon>Paracoccaceae</taxon>
        <taxon>Qingshengfaniella</taxon>
    </lineage>
</organism>